<dbReference type="EMBL" id="MQVM01000004">
    <property type="protein sequence ID" value="ONH76260.1"/>
    <property type="molecule type" value="Genomic_DNA"/>
</dbReference>
<sequence>MPCLQTRVDNLERSVGINGEGVTTVLGLGRDPFNYGLISRNCKDDNQSCQKKKKRPNGGFLVERQSKRGSESIPIPETDGKCEFFWFPNRPRCLGVSEASYII</sequence>
<proteinExistence type="predicted"/>
<evidence type="ECO:0000313" key="2">
    <source>
        <dbReference type="EMBL" id="ONH76260.1"/>
    </source>
</evidence>
<dbReference type="AlphaFoldDB" id="A0A1V2LRA4"/>
<feature type="region of interest" description="Disordered" evidence="1">
    <location>
        <begin position="45"/>
        <end position="77"/>
    </location>
</feature>
<evidence type="ECO:0000313" key="3">
    <source>
        <dbReference type="Proteomes" id="UP000189274"/>
    </source>
</evidence>
<name>A0A1V2LRA4_PICKU</name>
<evidence type="ECO:0000256" key="1">
    <source>
        <dbReference type="SAM" id="MobiDB-lite"/>
    </source>
</evidence>
<comment type="caution">
    <text evidence="2">The sequence shown here is derived from an EMBL/GenBank/DDBJ whole genome shotgun (WGS) entry which is preliminary data.</text>
</comment>
<protein>
    <submittedName>
        <fullName evidence="2">Uncharacterized protein</fullName>
    </submittedName>
</protein>
<gene>
    <name evidence="2" type="ORF">BOH78_1068</name>
</gene>
<dbReference type="Proteomes" id="UP000189274">
    <property type="component" value="Unassembled WGS sequence"/>
</dbReference>
<organism evidence="2 3">
    <name type="scientific">Pichia kudriavzevii</name>
    <name type="common">Yeast</name>
    <name type="synonym">Issatchenkia orientalis</name>
    <dbReference type="NCBI Taxonomy" id="4909"/>
    <lineage>
        <taxon>Eukaryota</taxon>
        <taxon>Fungi</taxon>
        <taxon>Dikarya</taxon>
        <taxon>Ascomycota</taxon>
        <taxon>Saccharomycotina</taxon>
        <taxon>Pichiomycetes</taxon>
        <taxon>Pichiales</taxon>
        <taxon>Pichiaceae</taxon>
        <taxon>Pichia</taxon>
    </lineage>
</organism>
<accession>A0A1V2LRA4</accession>
<reference evidence="3" key="1">
    <citation type="journal article" date="2017" name="Genome Announc.">
        <title>Genome sequences of Cyberlindnera fabianii 65, Pichia kudriavzevii 129, and Saccharomyces cerevisiae 131 isolated from fermented masau fruits in Zimbabwe.</title>
        <authorList>
            <person name="van Rijswijck I.M.H."/>
            <person name="Derks M.F.L."/>
            <person name="Abee T."/>
            <person name="de Ridder D."/>
            <person name="Smid E.J."/>
        </authorList>
    </citation>
    <scope>NUCLEOTIDE SEQUENCE [LARGE SCALE GENOMIC DNA]</scope>
    <source>
        <strain evidence="3">129</strain>
    </source>
</reference>